<protein>
    <submittedName>
        <fullName evidence="2">Uncharacterized protein</fullName>
    </submittedName>
</protein>
<accession>A0A6J4RLZ6</accession>
<name>A0A6J4RLZ6_9ACTN</name>
<evidence type="ECO:0000313" key="2">
    <source>
        <dbReference type="EMBL" id="CAA9476698.1"/>
    </source>
</evidence>
<feature type="compositionally biased region" description="Basic residues" evidence="1">
    <location>
        <begin position="44"/>
        <end position="69"/>
    </location>
</feature>
<dbReference type="AlphaFoldDB" id="A0A6J4RLZ6"/>
<feature type="compositionally biased region" description="Basic residues" evidence="1">
    <location>
        <begin position="153"/>
        <end position="171"/>
    </location>
</feature>
<organism evidence="2">
    <name type="scientific">uncultured Rubrobacteraceae bacterium</name>
    <dbReference type="NCBI Taxonomy" id="349277"/>
    <lineage>
        <taxon>Bacteria</taxon>
        <taxon>Bacillati</taxon>
        <taxon>Actinomycetota</taxon>
        <taxon>Rubrobacteria</taxon>
        <taxon>Rubrobacterales</taxon>
        <taxon>Rubrobacteraceae</taxon>
        <taxon>environmental samples</taxon>
    </lineage>
</organism>
<feature type="compositionally biased region" description="Basic and acidic residues" evidence="1">
    <location>
        <begin position="29"/>
        <end position="38"/>
    </location>
</feature>
<proteinExistence type="predicted"/>
<reference evidence="2" key="1">
    <citation type="submission" date="2020-02" db="EMBL/GenBank/DDBJ databases">
        <authorList>
            <person name="Meier V. D."/>
        </authorList>
    </citation>
    <scope>NUCLEOTIDE SEQUENCE</scope>
    <source>
        <strain evidence="2">AVDCRST_MAG25</strain>
    </source>
</reference>
<feature type="region of interest" description="Disordered" evidence="1">
    <location>
        <begin position="1"/>
        <end position="171"/>
    </location>
</feature>
<dbReference type="EMBL" id="CADCVI010000156">
    <property type="protein sequence ID" value="CAA9476698.1"/>
    <property type="molecule type" value="Genomic_DNA"/>
</dbReference>
<feature type="compositionally biased region" description="Basic and acidic residues" evidence="1">
    <location>
        <begin position="108"/>
        <end position="120"/>
    </location>
</feature>
<feature type="non-terminal residue" evidence="2">
    <location>
        <position position="1"/>
    </location>
</feature>
<gene>
    <name evidence="2" type="ORF">AVDCRST_MAG25-2470</name>
</gene>
<evidence type="ECO:0000256" key="1">
    <source>
        <dbReference type="SAM" id="MobiDB-lite"/>
    </source>
</evidence>
<feature type="non-terminal residue" evidence="2">
    <location>
        <position position="171"/>
    </location>
</feature>
<sequence length="171" mass="19085">ASRGPENKPPRSGRSSRRTDAGRVPHYPEGGERSERRGLLTLRGRGRTRGRRRSARAAPRRRVRLRRGGAVRDPDRGRKHRGGPGKRDLRAQGDPARLRQRGRGGRQVAHDPHPRRDARALRRGGGRTGERPWCAPGAGTRVTLGRIRPARGGARHRGMRRNNKRKGVSAM</sequence>